<dbReference type="PROSITE" id="PS01125">
    <property type="entry name" value="ROK"/>
    <property type="match status" value="1"/>
</dbReference>
<evidence type="ECO:0000313" key="3">
    <source>
        <dbReference type="Proteomes" id="UP001595847"/>
    </source>
</evidence>
<name>A0ABV8FM94_9ACTN</name>
<dbReference type="SUPFAM" id="SSF46785">
    <property type="entry name" value="Winged helix' DNA-binding domain"/>
    <property type="match status" value="1"/>
</dbReference>
<dbReference type="Pfam" id="PF13412">
    <property type="entry name" value="HTH_24"/>
    <property type="match status" value="1"/>
</dbReference>
<dbReference type="Pfam" id="PF00480">
    <property type="entry name" value="ROK"/>
    <property type="match status" value="1"/>
</dbReference>
<dbReference type="PANTHER" id="PTHR18964:SF149">
    <property type="entry name" value="BIFUNCTIONAL UDP-N-ACETYLGLUCOSAMINE 2-EPIMERASE_N-ACETYLMANNOSAMINE KINASE"/>
    <property type="match status" value="1"/>
</dbReference>
<proteinExistence type="inferred from homology"/>
<dbReference type="Proteomes" id="UP001595847">
    <property type="component" value="Unassembled WGS sequence"/>
</dbReference>
<dbReference type="InterPro" id="IPR000600">
    <property type="entry name" value="ROK"/>
</dbReference>
<comment type="similarity">
    <text evidence="1">Belongs to the ROK (NagC/XylR) family.</text>
</comment>
<dbReference type="SUPFAM" id="SSF53067">
    <property type="entry name" value="Actin-like ATPase domain"/>
    <property type="match status" value="1"/>
</dbReference>
<dbReference type="RefSeq" id="WP_378532589.1">
    <property type="nucleotide sequence ID" value="NZ_JBHSBH010000007.1"/>
</dbReference>
<dbReference type="InterPro" id="IPR036388">
    <property type="entry name" value="WH-like_DNA-bd_sf"/>
</dbReference>
<dbReference type="PANTHER" id="PTHR18964">
    <property type="entry name" value="ROK (REPRESSOR, ORF, KINASE) FAMILY"/>
    <property type="match status" value="1"/>
</dbReference>
<sequence>MAHPGGAAGMRRENLFEVLRHVHARSTSSRTELAAATGLSFATVASIVKELLAAGVLRETARERSRGGRPAARLAPDPGRGLVVGVDVAETYVRADLYDVALERLRSVRLSLDPAVNRVGDVVALIVRAAGEAIGADRAAVLGVGVSVPGQVDPEGGTSVFAPNWNWHDVPLRDALERDLRLPLVLDNPLKAITTAELWSGGGRETGDLVVVNLGTGVGVGIAIGGALHRGVTNSAGEWGHSTLDIDGPPCRCGGAGCVEAFVGAPAILERWRRSGGDVPPGQEPGIAALAAAAAADDPAALEAIAGTGRYLGAGLANLVNIVNPELIVLGGWVGTGLGERLRVAAEAEMKRQALTRSLEAARLRMCAVEGNGVSLGAATFALESGVEALLGGAAGTEAQR</sequence>
<gene>
    <name evidence="2" type="ORF">ACFOVU_11235</name>
</gene>
<evidence type="ECO:0000256" key="1">
    <source>
        <dbReference type="ARBA" id="ARBA00006479"/>
    </source>
</evidence>
<accession>A0ABV8FM94</accession>
<keyword evidence="3" id="KW-1185">Reference proteome</keyword>
<dbReference type="EMBL" id="JBHSBH010000007">
    <property type="protein sequence ID" value="MFC3996494.1"/>
    <property type="molecule type" value="Genomic_DNA"/>
</dbReference>
<comment type="caution">
    <text evidence="2">The sequence shown here is derived from an EMBL/GenBank/DDBJ whole genome shotgun (WGS) entry which is preliminary data.</text>
</comment>
<dbReference type="InterPro" id="IPR043129">
    <property type="entry name" value="ATPase_NBD"/>
</dbReference>
<organism evidence="2 3">
    <name type="scientific">Nocardiopsis sediminis</name>
    <dbReference type="NCBI Taxonomy" id="1778267"/>
    <lineage>
        <taxon>Bacteria</taxon>
        <taxon>Bacillati</taxon>
        <taxon>Actinomycetota</taxon>
        <taxon>Actinomycetes</taxon>
        <taxon>Streptosporangiales</taxon>
        <taxon>Nocardiopsidaceae</taxon>
        <taxon>Nocardiopsis</taxon>
    </lineage>
</organism>
<dbReference type="Gene3D" id="3.30.420.40">
    <property type="match status" value="2"/>
</dbReference>
<evidence type="ECO:0000313" key="2">
    <source>
        <dbReference type="EMBL" id="MFC3996494.1"/>
    </source>
</evidence>
<dbReference type="Gene3D" id="1.10.10.10">
    <property type="entry name" value="Winged helix-like DNA-binding domain superfamily/Winged helix DNA-binding domain"/>
    <property type="match status" value="1"/>
</dbReference>
<reference evidence="3" key="1">
    <citation type="journal article" date="2019" name="Int. J. Syst. Evol. Microbiol.">
        <title>The Global Catalogue of Microorganisms (GCM) 10K type strain sequencing project: providing services to taxonomists for standard genome sequencing and annotation.</title>
        <authorList>
            <consortium name="The Broad Institute Genomics Platform"/>
            <consortium name="The Broad Institute Genome Sequencing Center for Infectious Disease"/>
            <person name="Wu L."/>
            <person name="Ma J."/>
        </authorList>
    </citation>
    <scope>NUCLEOTIDE SEQUENCE [LARGE SCALE GENOMIC DNA]</scope>
    <source>
        <strain evidence="3">TBRC 1826</strain>
    </source>
</reference>
<protein>
    <submittedName>
        <fullName evidence="2">ROK family protein</fullName>
    </submittedName>
</protein>
<dbReference type="InterPro" id="IPR049874">
    <property type="entry name" value="ROK_cs"/>
</dbReference>
<dbReference type="InterPro" id="IPR036390">
    <property type="entry name" value="WH_DNA-bd_sf"/>
</dbReference>